<accession>A0A9D2CGN0</accession>
<sequence length="126" mass="14278">MIGINKDVFIRAANLGILPSTRSIQKIADYFDASFDYLIGLTDKDIFIKSASPVSFGQRLDELKNEKKVTFGKIATALGFSRSLFNSWTKNNYLPTVEIAFSLSQYFNVTIDFLLGRSERKNFSYP</sequence>
<dbReference type="InterPro" id="IPR010982">
    <property type="entry name" value="Lambda_DNA-bd_dom_sf"/>
</dbReference>
<dbReference type="PANTHER" id="PTHR46558:SF11">
    <property type="entry name" value="HTH-TYPE TRANSCRIPTIONAL REGULATOR XRE"/>
    <property type="match status" value="1"/>
</dbReference>
<gene>
    <name evidence="3" type="ORF">H9728_06635</name>
</gene>
<reference evidence="3" key="2">
    <citation type="submission" date="2021-04" db="EMBL/GenBank/DDBJ databases">
        <authorList>
            <person name="Gilroy R."/>
        </authorList>
    </citation>
    <scope>NUCLEOTIDE SEQUENCE</scope>
    <source>
        <strain evidence="3">CHK199-9574</strain>
    </source>
</reference>
<proteinExistence type="predicted"/>
<name>A0A9D2CGN0_9FIRM</name>
<evidence type="ECO:0000259" key="2">
    <source>
        <dbReference type="PROSITE" id="PS50943"/>
    </source>
</evidence>
<comment type="caution">
    <text evidence="3">The sequence shown here is derived from an EMBL/GenBank/DDBJ whole genome shotgun (WGS) entry which is preliminary data.</text>
</comment>
<dbReference type="SMART" id="SM00530">
    <property type="entry name" value="HTH_XRE"/>
    <property type="match status" value="1"/>
</dbReference>
<organism evidence="3 4">
    <name type="scientific">Candidatus Borkfalkia excrementavium</name>
    <dbReference type="NCBI Taxonomy" id="2838505"/>
    <lineage>
        <taxon>Bacteria</taxon>
        <taxon>Bacillati</taxon>
        <taxon>Bacillota</taxon>
        <taxon>Clostridia</taxon>
        <taxon>Christensenellales</taxon>
        <taxon>Christensenellaceae</taxon>
        <taxon>Candidatus Borkfalkia</taxon>
    </lineage>
</organism>
<feature type="domain" description="HTH cro/C1-type" evidence="2">
    <location>
        <begin position="19"/>
        <end position="38"/>
    </location>
</feature>
<dbReference type="Gene3D" id="1.10.260.40">
    <property type="entry name" value="lambda repressor-like DNA-binding domains"/>
    <property type="match status" value="1"/>
</dbReference>
<keyword evidence="1" id="KW-0238">DNA-binding</keyword>
<evidence type="ECO:0000313" key="4">
    <source>
        <dbReference type="Proteomes" id="UP000824135"/>
    </source>
</evidence>
<dbReference type="CDD" id="cd00093">
    <property type="entry name" value="HTH_XRE"/>
    <property type="match status" value="1"/>
</dbReference>
<reference evidence="3" key="1">
    <citation type="journal article" date="2021" name="PeerJ">
        <title>Extensive microbial diversity within the chicken gut microbiome revealed by metagenomics and culture.</title>
        <authorList>
            <person name="Gilroy R."/>
            <person name="Ravi A."/>
            <person name="Getino M."/>
            <person name="Pursley I."/>
            <person name="Horton D.L."/>
            <person name="Alikhan N.F."/>
            <person name="Baker D."/>
            <person name="Gharbi K."/>
            <person name="Hall N."/>
            <person name="Watson M."/>
            <person name="Adriaenssens E.M."/>
            <person name="Foster-Nyarko E."/>
            <person name="Jarju S."/>
            <person name="Secka A."/>
            <person name="Antonio M."/>
            <person name="Oren A."/>
            <person name="Chaudhuri R.R."/>
            <person name="La Ragione R."/>
            <person name="Hildebrand F."/>
            <person name="Pallen M.J."/>
        </authorList>
    </citation>
    <scope>NUCLEOTIDE SEQUENCE</scope>
    <source>
        <strain evidence="3">CHK199-9574</strain>
    </source>
</reference>
<dbReference type="PROSITE" id="PS50943">
    <property type="entry name" value="HTH_CROC1"/>
    <property type="match status" value="2"/>
</dbReference>
<feature type="domain" description="HTH cro/C1-type" evidence="2">
    <location>
        <begin position="60"/>
        <end position="114"/>
    </location>
</feature>
<dbReference type="InterPro" id="IPR001387">
    <property type="entry name" value="Cro/C1-type_HTH"/>
</dbReference>
<dbReference type="AlphaFoldDB" id="A0A9D2CGN0"/>
<dbReference type="GO" id="GO:0003677">
    <property type="term" value="F:DNA binding"/>
    <property type="evidence" value="ECO:0007669"/>
    <property type="project" value="UniProtKB-KW"/>
</dbReference>
<evidence type="ECO:0000256" key="1">
    <source>
        <dbReference type="ARBA" id="ARBA00023125"/>
    </source>
</evidence>
<dbReference type="PANTHER" id="PTHR46558">
    <property type="entry name" value="TRACRIPTIONAL REGULATORY PROTEIN-RELATED-RELATED"/>
    <property type="match status" value="1"/>
</dbReference>
<dbReference type="Proteomes" id="UP000824135">
    <property type="component" value="Unassembled WGS sequence"/>
</dbReference>
<dbReference type="EMBL" id="DXCO01000040">
    <property type="protein sequence ID" value="HIY78705.1"/>
    <property type="molecule type" value="Genomic_DNA"/>
</dbReference>
<protein>
    <submittedName>
        <fullName evidence="3">Helix-turn-helix domain-containing protein</fullName>
    </submittedName>
</protein>
<evidence type="ECO:0000313" key="3">
    <source>
        <dbReference type="EMBL" id="HIY78705.1"/>
    </source>
</evidence>
<dbReference type="SUPFAM" id="SSF47413">
    <property type="entry name" value="lambda repressor-like DNA-binding domains"/>
    <property type="match status" value="1"/>
</dbReference>